<keyword evidence="13" id="KW-0539">Nucleus</keyword>
<evidence type="ECO:0000256" key="10">
    <source>
        <dbReference type="ARBA" id="ARBA00022990"/>
    </source>
</evidence>
<evidence type="ECO:0000256" key="4">
    <source>
        <dbReference type="ARBA" id="ARBA00010448"/>
    </source>
</evidence>
<dbReference type="InterPro" id="IPR000975">
    <property type="entry name" value="IL-1_fam"/>
</dbReference>
<dbReference type="InterPro" id="IPR003502">
    <property type="entry name" value="IL-1_propep"/>
</dbReference>
<evidence type="ECO:0000256" key="14">
    <source>
        <dbReference type="ARBA" id="ARBA00023246"/>
    </source>
</evidence>
<keyword evidence="11" id="KW-0325">Glycoprotein</keyword>
<dbReference type="InterPro" id="IPR020877">
    <property type="entry name" value="IL-1_CS"/>
</dbReference>
<comment type="subcellular location">
    <subcellularLocation>
        <location evidence="2">Cytoplasm</location>
    </subcellularLocation>
    <subcellularLocation>
        <location evidence="1">Nucleus</location>
    </subcellularLocation>
    <subcellularLocation>
        <location evidence="3 16">Secreted</location>
    </subcellularLocation>
</comment>
<keyword evidence="18" id="KW-1185">Reference proteome</keyword>
<feature type="domain" description="Interleukin-1 propeptide" evidence="17">
    <location>
        <begin position="1"/>
        <end position="109"/>
    </location>
</feature>
<keyword evidence="7 16" id="KW-0964">Secreted</keyword>
<evidence type="ECO:0000256" key="12">
    <source>
        <dbReference type="ARBA" id="ARBA00023198"/>
    </source>
</evidence>
<protein>
    <recommendedName>
        <fullName evidence="16">Interleukin-1</fullName>
    </recommendedName>
</protein>
<evidence type="ECO:0000256" key="16">
    <source>
        <dbReference type="RuleBase" id="RU003753"/>
    </source>
</evidence>
<proteinExistence type="inferred from homology"/>
<dbReference type="Proteomes" id="UP000694923">
    <property type="component" value="Unplaced"/>
</dbReference>
<keyword evidence="6 16" id="KW-0202">Cytokine</keyword>
<dbReference type="Pfam" id="PF00340">
    <property type="entry name" value="IL1"/>
    <property type="match status" value="1"/>
</dbReference>
<dbReference type="CDD" id="cd23295">
    <property type="entry name" value="beta-trefoil_IL1A"/>
    <property type="match status" value="1"/>
</dbReference>
<evidence type="ECO:0000256" key="7">
    <source>
        <dbReference type="ARBA" id="ARBA00022525"/>
    </source>
</evidence>
<dbReference type="PANTHER" id="PTHR10078">
    <property type="entry name" value="INTERLEUKIN-1 FAMILY MEMBER"/>
    <property type="match status" value="1"/>
</dbReference>
<comment type="subunit">
    <text evidence="15">Monomer. Interacts with TMED10; the interaction mediates the translocation from the cytoplasm into the ERGIC (endoplasmic reticulum-Golgi intermediate compartment) and thereby secretion. Interacts with IL1R1. Interacts with S100A13; this interaction is the first step in the export of IL1A, followed by direct translocation of this complex across the plasma membrane.</text>
</comment>
<organism evidence="18 19">
    <name type="scientific">Galeopterus variegatus</name>
    <name type="common">Malayan flying lemur</name>
    <name type="synonym">Cynocephalus variegatus</name>
    <dbReference type="NCBI Taxonomy" id="482537"/>
    <lineage>
        <taxon>Eukaryota</taxon>
        <taxon>Metazoa</taxon>
        <taxon>Chordata</taxon>
        <taxon>Craniata</taxon>
        <taxon>Vertebrata</taxon>
        <taxon>Euteleostomi</taxon>
        <taxon>Mammalia</taxon>
        <taxon>Eutheria</taxon>
        <taxon>Euarchontoglires</taxon>
        <taxon>Dermoptera</taxon>
        <taxon>Cynocephalidae</taxon>
        <taxon>Galeopterus</taxon>
    </lineage>
</organism>
<evidence type="ECO:0000256" key="1">
    <source>
        <dbReference type="ARBA" id="ARBA00004123"/>
    </source>
</evidence>
<evidence type="ECO:0000256" key="5">
    <source>
        <dbReference type="ARBA" id="ARBA00022490"/>
    </source>
</evidence>
<gene>
    <name evidence="19" type="primary">IL1A</name>
</gene>
<dbReference type="Pfam" id="PF02394">
    <property type="entry name" value="IL1_propep"/>
    <property type="match status" value="1"/>
</dbReference>
<sequence length="270" mass="30418">MAEVTDLFEDLKNCYSENEEYSSAIEHLSLNQKSFYDASYGPLHEDCTDQFVSLSTSETSKTSSSTFKESVVVVAASGKILKKRRLSLNHPISDDDLEAIANDLEEAIIKPRSAPSVFQSNVKYSFMRTIKHQCTLNDALNQSVIRDTSGQYLRAFAIQNLDDAVKFDMGAYRSAAEDSKLPVTLRISETRLFLSAQNEEDPVLLKEIPETPKVITDGETNILFFWESYGTKNYFKSVTHPTLFIATKQEDLVHMARGQPSITDFQIVEN</sequence>
<evidence type="ECO:0000256" key="15">
    <source>
        <dbReference type="ARBA" id="ARBA00034134"/>
    </source>
</evidence>
<accession>A0ABM0RAA5</accession>
<dbReference type="GeneID" id="103595826"/>
<evidence type="ECO:0000313" key="18">
    <source>
        <dbReference type="Proteomes" id="UP000694923"/>
    </source>
</evidence>
<dbReference type="PROSITE" id="PS00253">
    <property type="entry name" value="INTERLEUKIN_1"/>
    <property type="match status" value="1"/>
</dbReference>
<dbReference type="SUPFAM" id="SSF50353">
    <property type="entry name" value="Cytokine"/>
    <property type="match status" value="1"/>
</dbReference>
<evidence type="ECO:0000256" key="13">
    <source>
        <dbReference type="ARBA" id="ARBA00023242"/>
    </source>
</evidence>
<keyword evidence="9 16" id="KW-0666">Pyrogen</keyword>
<evidence type="ECO:0000256" key="3">
    <source>
        <dbReference type="ARBA" id="ARBA00004613"/>
    </source>
</evidence>
<dbReference type="InterPro" id="IPR003295">
    <property type="entry name" value="IL-1_alpha"/>
</dbReference>
<dbReference type="PRINTS" id="PR01357">
    <property type="entry name" value="INTRLEUKN1AB"/>
</dbReference>
<dbReference type="Gene3D" id="2.80.10.50">
    <property type="match status" value="1"/>
</dbReference>
<dbReference type="RefSeq" id="XP_008577546.1">
    <property type="nucleotide sequence ID" value="XM_008579324.1"/>
</dbReference>
<evidence type="ECO:0000256" key="9">
    <source>
        <dbReference type="ARBA" id="ARBA00022620"/>
    </source>
</evidence>
<name>A0ABM0RAA5_GALVR</name>
<evidence type="ECO:0000313" key="19">
    <source>
        <dbReference type="RefSeq" id="XP_008577546.1"/>
    </source>
</evidence>
<keyword evidence="12 16" id="KW-0395">Inflammatory response</keyword>
<keyword evidence="5" id="KW-0963">Cytoplasm</keyword>
<comment type="similarity">
    <text evidence="4 16">Belongs to the IL-1 family.</text>
</comment>
<dbReference type="PRINTS" id="PR00264">
    <property type="entry name" value="INTERLEUKIN1"/>
</dbReference>
<keyword evidence="10" id="KW-0007">Acetylation</keyword>
<dbReference type="SMART" id="SM00125">
    <property type="entry name" value="IL1"/>
    <property type="match status" value="1"/>
</dbReference>
<evidence type="ECO:0000259" key="17">
    <source>
        <dbReference type="Pfam" id="PF02394"/>
    </source>
</evidence>
<evidence type="ECO:0000256" key="6">
    <source>
        <dbReference type="ARBA" id="ARBA00022514"/>
    </source>
</evidence>
<keyword evidence="14 16" id="KW-0497">Mitogen</keyword>
<evidence type="ECO:0000256" key="11">
    <source>
        <dbReference type="ARBA" id="ARBA00023180"/>
    </source>
</evidence>
<dbReference type="InterPro" id="IPR008996">
    <property type="entry name" value="IL1/FGF"/>
</dbReference>
<dbReference type="PRINTS" id="PR01358">
    <property type="entry name" value="INTRLEUKIN1A"/>
</dbReference>
<evidence type="ECO:0000256" key="8">
    <source>
        <dbReference type="ARBA" id="ARBA00022553"/>
    </source>
</evidence>
<reference evidence="19" key="1">
    <citation type="submission" date="2025-08" db="UniProtKB">
        <authorList>
            <consortium name="RefSeq"/>
        </authorList>
    </citation>
    <scope>IDENTIFICATION</scope>
</reference>
<evidence type="ECO:0000256" key="2">
    <source>
        <dbReference type="ARBA" id="ARBA00004496"/>
    </source>
</evidence>
<keyword evidence="8" id="KW-0597">Phosphoprotein</keyword>
<dbReference type="PANTHER" id="PTHR10078:SF33">
    <property type="entry name" value="INTERLEUKIN-1 ALPHA"/>
    <property type="match status" value="1"/>
</dbReference>